<reference evidence="2 3" key="1">
    <citation type="submission" date="2019-08" db="EMBL/GenBank/DDBJ databases">
        <title>Lentzea from Indian Himalayas.</title>
        <authorList>
            <person name="Mandal S."/>
            <person name="Mallick Gupta A."/>
            <person name="Maiti P.K."/>
            <person name="Sarkar J."/>
            <person name="Mandal S."/>
        </authorList>
    </citation>
    <scope>NUCLEOTIDE SEQUENCE [LARGE SCALE GENOMIC DNA]</scope>
    <source>
        <strain evidence="2 3">PSKA42</strain>
    </source>
</reference>
<feature type="transmembrane region" description="Helical" evidence="1">
    <location>
        <begin position="118"/>
        <end position="135"/>
    </location>
</feature>
<gene>
    <name evidence="2" type="ORF">FXN61_23995</name>
</gene>
<sequence length="162" mass="16916">MTRSLTVLFPFLPPVARVGAAGLLAATVVATALAWAGGLGGAGIVSGLRPVPLFAALTLTGGSIAAATLPRYAYRYLQAHDWHRADPNRDPSFLVVSAHLIFAVLQIVLISVTTGAPSGSILAGVSMLGAVLWTVHEALTARRIDELARQRKVPGMAENEPE</sequence>
<protein>
    <submittedName>
        <fullName evidence="2">Uncharacterized protein</fullName>
    </submittedName>
</protein>
<organism evidence="2 3">
    <name type="scientific">Lentzea indica</name>
    <dbReference type="NCBI Taxonomy" id="2604800"/>
    <lineage>
        <taxon>Bacteria</taxon>
        <taxon>Bacillati</taxon>
        <taxon>Actinomycetota</taxon>
        <taxon>Actinomycetes</taxon>
        <taxon>Pseudonocardiales</taxon>
        <taxon>Pseudonocardiaceae</taxon>
        <taxon>Lentzea</taxon>
    </lineage>
</organism>
<feature type="transmembrane region" description="Helical" evidence="1">
    <location>
        <begin position="54"/>
        <end position="73"/>
    </location>
</feature>
<name>A0ABX1FLS4_9PSEU</name>
<evidence type="ECO:0000313" key="3">
    <source>
        <dbReference type="Proteomes" id="UP001515943"/>
    </source>
</evidence>
<keyword evidence="3" id="KW-1185">Reference proteome</keyword>
<comment type="caution">
    <text evidence="2">The sequence shown here is derived from an EMBL/GenBank/DDBJ whole genome shotgun (WGS) entry which is preliminary data.</text>
</comment>
<feature type="transmembrane region" description="Helical" evidence="1">
    <location>
        <begin position="93"/>
        <end position="112"/>
    </location>
</feature>
<evidence type="ECO:0000256" key="1">
    <source>
        <dbReference type="SAM" id="Phobius"/>
    </source>
</evidence>
<proteinExistence type="predicted"/>
<evidence type="ECO:0000313" key="2">
    <source>
        <dbReference type="EMBL" id="NKE59705.1"/>
    </source>
</evidence>
<dbReference type="RefSeq" id="WP_167976365.1">
    <property type="nucleotide sequence ID" value="NZ_VSRL01000092.1"/>
</dbReference>
<dbReference type="Proteomes" id="UP001515943">
    <property type="component" value="Unassembled WGS sequence"/>
</dbReference>
<dbReference type="EMBL" id="VSRL01000092">
    <property type="protein sequence ID" value="NKE59705.1"/>
    <property type="molecule type" value="Genomic_DNA"/>
</dbReference>
<keyword evidence="1" id="KW-0472">Membrane</keyword>
<accession>A0ABX1FLS4</accession>
<keyword evidence="1" id="KW-0812">Transmembrane</keyword>
<keyword evidence="1" id="KW-1133">Transmembrane helix</keyword>